<gene>
    <name evidence="4" type="ORF">C7419_102274</name>
</gene>
<dbReference type="Pfam" id="PF00326">
    <property type="entry name" value="Peptidase_S9"/>
    <property type="match status" value="1"/>
</dbReference>
<keyword evidence="4" id="KW-0031">Aminopeptidase</keyword>
<dbReference type="GO" id="GO:0004177">
    <property type="term" value="F:aminopeptidase activity"/>
    <property type="evidence" value="ECO:0007669"/>
    <property type="project" value="UniProtKB-KW"/>
</dbReference>
<dbReference type="PANTHER" id="PTHR42776:SF27">
    <property type="entry name" value="DIPEPTIDYL PEPTIDASE FAMILY MEMBER 6"/>
    <property type="match status" value="1"/>
</dbReference>
<dbReference type="InterPro" id="IPR011042">
    <property type="entry name" value="6-blade_b-propeller_TolB-like"/>
</dbReference>
<reference evidence="4 5" key="1">
    <citation type="submission" date="2018-05" db="EMBL/GenBank/DDBJ databases">
        <title>Genomic Encyclopedia of Type Strains, Phase IV (KMG-V): Genome sequencing to study the core and pangenomes of soil and plant-associated prokaryotes.</title>
        <authorList>
            <person name="Whitman W."/>
        </authorList>
    </citation>
    <scope>NUCLEOTIDE SEQUENCE [LARGE SCALE GENOMIC DNA]</scope>
    <source>
        <strain evidence="4 5">SLV-132</strain>
    </source>
</reference>
<dbReference type="Gene3D" id="2.120.10.30">
    <property type="entry name" value="TolB, C-terminal domain"/>
    <property type="match status" value="2"/>
</dbReference>
<feature type="domain" description="Peptidase S9 prolyl oligopeptidase catalytic" evidence="3">
    <location>
        <begin position="443"/>
        <end position="652"/>
    </location>
</feature>
<dbReference type="PANTHER" id="PTHR42776">
    <property type="entry name" value="SERINE PEPTIDASE S9 FAMILY MEMBER"/>
    <property type="match status" value="1"/>
</dbReference>
<dbReference type="Pfam" id="PF07676">
    <property type="entry name" value="PD40"/>
    <property type="match status" value="2"/>
</dbReference>
<dbReference type="AlphaFoldDB" id="A0A316EUZ8"/>
<keyword evidence="1" id="KW-0378">Hydrolase</keyword>
<comment type="caution">
    <text evidence="4">The sequence shown here is derived from an EMBL/GenBank/DDBJ whole genome shotgun (WGS) entry which is preliminary data.</text>
</comment>
<dbReference type="InterPro" id="IPR001375">
    <property type="entry name" value="Peptidase_S9_cat"/>
</dbReference>
<dbReference type="InterPro" id="IPR011659">
    <property type="entry name" value="WD40"/>
</dbReference>
<dbReference type="Gene3D" id="3.40.50.1820">
    <property type="entry name" value="alpha/beta hydrolase"/>
    <property type="match status" value="1"/>
</dbReference>
<sequence>MPSGPRVEDLLRYERIRELDAHPTERRIAYTVENADEANDSYQSAIWIVDADGGSPRRMTAGLSRDNSPKWSPDGKTIAFLSNRAGGIQVYLLPAEGGEATQVGNFQHGVVDIAWSPDGGSLAVIAVLPNAPVSLSGDNAPATTGQIEIVSRLPYKLDGMGYTLGEVTHLFVMDAATGNARQLTSGPFEVRAAEWSPDGRQIYIGRTREGRLAHRTDIWSIDVSTKEARQITQDIGMAQTPKCAPQCAQEGHYVVFTGSRREGDAQVRLWLYDVASEEVRCVGGDALEVVDGQSISWDRDGRGVLLLAARRGIQEVAHIALEDGAYDTVAAADGHISGFKRLHDDAVAAFAESVSELNQLYLYERESAPRALTALNAWWRDRRAPRVAYRQFSVPDGDGGMEAVDGWVIRPPGDDRPGPLLIDVHGGPASYVLLSYASHPYWQSLADAGWTILALNAVGSSSYGREFSNRLRERWGELDLPQHLAAASTLEEEGVCDGRRAIAGKSYGGYASAWAVTHARCFRAAVVMAPVADIEAHYGSSDSGYYADEYEMVGRPIEGADDENRRPYSRTSPTRYASHVVTPTLMLHGKDDQRCPVTQSEDFFVRIMTTSEAPAELVLYPSESHHFLETGKPSVRVDVGKRIVQWLTHWIERELPARA</sequence>
<evidence type="ECO:0000259" key="3">
    <source>
        <dbReference type="Pfam" id="PF00326"/>
    </source>
</evidence>
<dbReference type="GO" id="GO:0006508">
    <property type="term" value="P:proteolysis"/>
    <property type="evidence" value="ECO:0007669"/>
    <property type="project" value="InterPro"/>
</dbReference>
<organism evidence="4 5">
    <name type="scientific">Cupriavidus plantarum</name>
    <dbReference type="NCBI Taxonomy" id="942865"/>
    <lineage>
        <taxon>Bacteria</taxon>
        <taxon>Pseudomonadati</taxon>
        <taxon>Pseudomonadota</taxon>
        <taxon>Betaproteobacteria</taxon>
        <taxon>Burkholderiales</taxon>
        <taxon>Burkholderiaceae</taxon>
        <taxon>Cupriavidus</taxon>
    </lineage>
</organism>
<evidence type="ECO:0000313" key="5">
    <source>
        <dbReference type="Proteomes" id="UP000245754"/>
    </source>
</evidence>
<keyword evidence="4" id="KW-0645">Protease</keyword>
<name>A0A316EUZ8_9BURK</name>
<dbReference type="Proteomes" id="UP000245754">
    <property type="component" value="Unassembled WGS sequence"/>
</dbReference>
<dbReference type="InterPro" id="IPR029058">
    <property type="entry name" value="AB_hydrolase_fold"/>
</dbReference>
<dbReference type="SUPFAM" id="SSF82171">
    <property type="entry name" value="DPP6 N-terminal domain-like"/>
    <property type="match status" value="1"/>
</dbReference>
<keyword evidence="5" id="KW-1185">Reference proteome</keyword>
<accession>A0A316EUZ8</accession>
<dbReference type="RefSeq" id="WP_146208432.1">
    <property type="nucleotide sequence ID" value="NZ_QGGT01000002.1"/>
</dbReference>
<proteinExistence type="predicted"/>
<dbReference type="GO" id="GO:0004252">
    <property type="term" value="F:serine-type endopeptidase activity"/>
    <property type="evidence" value="ECO:0007669"/>
    <property type="project" value="TreeGrafter"/>
</dbReference>
<protein>
    <submittedName>
        <fullName evidence="4">Dipeptidyl aminopeptidase/acylaminoacyl peptidase</fullName>
    </submittedName>
</protein>
<dbReference type="EMBL" id="QGGT01000002">
    <property type="protein sequence ID" value="PWK34999.1"/>
    <property type="molecule type" value="Genomic_DNA"/>
</dbReference>
<evidence type="ECO:0000256" key="1">
    <source>
        <dbReference type="ARBA" id="ARBA00022801"/>
    </source>
</evidence>
<evidence type="ECO:0000313" key="4">
    <source>
        <dbReference type="EMBL" id="PWK34999.1"/>
    </source>
</evidence>
<keyword evidence="2" id="KW-0720">Serine protease</keyword>
<dbReference type="SUPFAM" id="SSF53474">
    <property type="entry name" value="alpha/beta-Hydrolases"/>
    <property type="match status" value="1"/>
</dbReference>
<evidence type="ECO:0000256" key="2">
    <source>
        <dbReference type="ARBA" id="ARBA00022825"/>
    </source>
</evidence>